<dbReference type="RefSeq" id="WP_106988144.1">
    <property type="nucleotide sequence ID" value="NZ_DBGCOW010000005.1"/>
</dbReference>
<dbReference type="Proteomes" id="UP000241201">
    <property type="component" value="Unassembled WGS sequence"/>
</dbReference>
<dbReference type="AlphaFoldDB" id="A0A2T3FXK8"/>
<gene>
    <name evidence="3" type="ORF">C7U55_08200</name>
    <name evidence="2" type="ORF">LJD69_07710</name>
</gene>
<reference evidence="2" key="3">
    <citation type="submission" date="2021-10" db="EMBL/GenBank/DDBJ databases">
        <title>Collection of gut derived symbiotic bacterial strains cultured from healthy donors.</title>
        <authorList>
            <person name="Lin H."/>
            <person name="Littmann E."/>
            <person name="Kohout C."/>
            <person name="Pamer E.G."/>
        </authorList>
    </citation>
    <scope>NUCLEOTIDE SEQUENCE</scope>
    <source>
        <strain evidence="2">DFI.4.48</strain>
    </source>
</reference>
<dbReference type="Proteomes" id="UP001198439">
    <property type="component" value="Unassembled WGS sequence"/>
</dbReference>
<dbReference type="EMBL" id="PYLP01000009">
    <property type="protein sequence ID" value="PST40034.1"/>
    <property type="molecule type" value="Genomic_DNA"/>
</dbReference>
<reference evidence="3" key="2">
    <citation type="journal article" date="2019" name="Int. J. Syst. Evol. Microbiol.">
        <title>Faecalibacillus intestinalis gen. nov., sp. nov. and Faecalibacillus faecis sp. nov., isolated from human faeces.</title>
        <authorList>
            <person name="Seo B."/>
            <person name="Jeon K."/>
            <person name="Baek I."/>
            <person name="Lee Y.M."/>
            <person name="Baek K."/>
            <person name="Ko G."/>
        </authorList>
    </citation>
    <scope>NUCLEOTIDE SEQUENCE</scope>
    <source>
        <strain evidence="3">SNUG30370</strain>
    </source>
</reference>
<reference evidence="4" key="1">
    <citation type="submission" date="2018-03" db="EMBL/GenBank/DDBJ databases">
        <title>Lachnoclostridium SNUG30370 gen.nov., sp.nov., isolated from human faeces.</title>
        <authorList>
            <person name="Seo B."/>
            <person name="Jeon K."/>
            <person name="Ko G."/>
        </authorList>
    </citation>
    <scope>NUCLEOTIDE SEQUENCE [LARGE SCALE GENOMIC DNA]</scope>
    <source>
        <strain evidence="4">SNUG30370</strain>
    </source>
</reference>
<evidence type="ECO:0000256" key="1">
    <source>
        <dbReference type="SAM" id="Phobius"/>
    </source>
</evidence>
<proteinExistence type="predicted"/>
<organism evidence="3 4">
    <name type="scientific">Faecalibacillus faecis</name>
    <dbReference type="NCBI Taxonomy" id="1982628"/>
    <lineage>
        <taxon>Bacteria</taxon>
        <taxon>Bacillati</taxon>
        <taxon>Bacillota</taxon>
        <taxon>Erysipelotrichia</taxon>
        <taxon>Erysipelotrichales</taxon>
        <taxon>Coprobacillaceae</taxon>
        <taxon>Faecalibacillus</taxon>
    </lineage>
</organism>
<feature type="transmembrane region" description="Helical" evidence="1">
    <location>
        <begin position="7"/>
        <end position="28"/>
    </location>
</feature>
<dbReference type="GeneID" id="77471069"/>
<evidence type="ECO:0000313" key="3">
    <source>
        <dbReference type="EMBL" id="PST40034.1"/>
    </source>
</evidence>
<sequence>MNNFAEIVRVGIITGLGVVLMIIALLIANGNSFLTKGMNKKYTNESVRDYCKSNCLGQIIFSLGLILEGIFSKEIFYYLGVGCLFFGTIIMVAASKKLVKRV</sequence>
<comment type="caution">
    <text evidence="3">The sequence shown here is derived from an EMBL/GenBank/DDBJ whole genome shotgun (WGS) entry which is preliminary data.</text>
</comment>
<protein>
    <recommendedName>
        <fullName evidence="5">DUF3784 domain-containing protein</fullName>
    </recommendedName>
</protein>
<feature type="transmembrane region" description="Helical" evidence="1">
    <location>
        <begin position="75"/>
        <end position="94"/>
    </location>
</feature>
<keyword evidence="1" id="KW-0472">Membrane</keyword>
<evidence type="ECO:0000313" key="4">
    <source>
        <dbReference type="Proteomes" id="UP000241201"/>
    </source>
</evidence>
<evidence type="ECO:0000313" key="2">
    <source>
        <dbReference type="EMBL" id="MCB8610475.1"/>
    </source>
</evidence>
<dbReference type="EMBL" id="JAJDKZ010000018">
    <property type="protein sequence ID" value="MCB8610475.1"/>
    <property type="molecule type" value="Genomic_DNA"/>
</dbReference>
<keyword evidence="1" id="KW-0812">Transmembrane</keyword>
<accession>A0A2T3FXK8</accession>
<evidence type="ECO:0008006" key="5">
    <source>
        <dbReference type="Google" id="ProtNLM"/>
    </source>
</evidence>
<name>A0A2T3FXK8_9FIRM</name>
<keyword evidence="1" id="KW-1133">Transmembrane helix</keyword>
<keyword evidence="4" id="KW-1185">Reference proteome</keyword>